<accession>A0A1G5AAS8</accession>
<evidence type="ECO:0000313" key="3">
    <source>
        <dbReference type="EMBL" id="SCX74978.1"/>
    </source>
</evidence>
<proteinExistence type="predicted"/>
<sequence length="343" mass="37820">MTRNKLKFMGLLVSSALLVACGEKNVEQAAVESSEAAIESTSEVTESAGSTSEAPEDGNIFAQMPKNFTFASGAGAWATSLKLSEDGSFVGGYHDSDMGDSGDGYPNGTIYVCGFSGKFSDPEPTEYQNIYSMKLQELNIDDKDKLNTEEIIDEVKYVYSEPYGLENADELLIYTPGAPLSEIPEECMSWTTLSSSVSDVVPDGYYIIYNVHDGEAFNGMIDGCIWTRDFKYENGDAYANFSPRCSGSYLVFIAEEDTPASFSVKVPWDGKNEDSMVCESYWHDDGDDTKVKVTVKKDETSEPNKLKYVLKLEHVSDPQFDFSAWGSDEPGKLSAVFEEVKYE</sequence>
<feature type="signal peptide" evidence="2">
    <location>
        <begin position="1"/>
        <end position="20"/>
    </location>
</feature>
<dbReference type="OrthoDB" id="9791853at2"/>
<reference evidence="4" key="1">
    <citation type="submission" date="2016-10" db="EMBL/GenBank/DDBJ databases">
        <authorList>
            <person name="Varghese N."/>
            <person name="Submissions S."/>
        </authorList>
    </citation>
    <scope>NUCLEOTIDE SEQUENCE [LARGE SCALE GENOMIC DNA]</scope>
    <source>
        <strain evidence="4">XBD2006</strain>
    </source>
</reference>
<feature type="region of interest" description="Disordered" evidence="1">
    <location>
        <begin position="33"/>
        <end position="58"/>
    </location>
</feature>
<dbReference type="EMBL" id="FMUR01000003">
    <property type="protein sequence ID" value="SCX74978.1"/>
    <property type="molecule type" value="Genomic_DNA"/>
</dbReference>
<dbReference type="RefSeq" id="WP_074460929.1">
    <property type="nucleotide sequence ID" value="NZ_FMUR01000003.1"/>
</dbReference>
<keyword evidence="2" id="KW-0732">Signal</keyword>
<dbReference type="PROSITE" id="PS51257">
    <property type="entry name" value="PROKAR_LIPOPROTEIN"/>
    <property type="match status" value="1"/>
</dbReference>
<feature type="chain" id="PRO_5038944921" evidence="2">
    <location>
        <begin position="21"/>
        <end position="343"/>
    </location>
</feature>
<dbReference type="Proteomes" id="UP000183047">
    <property type="component" value="Unassembled WGS sequence"/>
</dbReference>
<gene>
    <name evidence="3" type="ORF">SAMN02910451_00042</name>
</gene>
<evidence type="ECO:0000256" key="2">
    <source>
        <dbReference type="SAM" id="SignalP"/>
    </source>
</evidence>
<feature type="compositionally biased region" description="Low complexity" evidence="1">
    <location>
        <begin position="33"/>
        <end position="48"/>
    </location>
</feature>
<evidence type="ECO:0000313" key="4">
    <source>
        <dbReference type="Proteomes" id="UP000183047"/>
    </source>
</evidence>
<keyword evidence="4" id="KW-1185">Reference proteome</keyword>
<protein>
    <submittedName>
        <fullName evidence="3">Uncharacterized protein</fullName>
    </submittedName>
</protein>
<organism evidence="3 4">
    <name type="scientific">Butyrivibrio hungatei</name>
    <dbReference type="NCBI Taxonomy" id="185008"/>
    <lineage>
        <taxon>Bacteria</taxon>
        <taxon>Bacillati</taxon>
        <taxon>Bacillota</taxon>
        <taxon>Clostridia</taxon>
        <taxon>Lachnospirales</taxon>
        <taxon>Lachnospiraceae</taxon>
        <taxon>Butyrivibrio</taxon>
    </lineage>
</organism>
<name>A0A1G5AAS8_9FIRM</name>
<dbReference type="AlphaFoldDB" id="A0A1G5AAS8"/>
<evidence type="ECO:0000256" key="1">
    <source>
        <dbReference type="SAM" id="MobiDB-lite"/>
    </source>
</evidence>